<reference evidence="7 8" key="1">
    <citation type="journal article" date="2023" name="Limnol Oceanogr Lett">
        <title>Environmental adaptations by the intertidal Antarctic cyanobacterium Halotia branconii CENA392 as revealed using long-read genome sequencing.</title>
        <authorList>
            <person name="Dextro R.B."/>
            <person name="Delbaje E."/>
            <person name="Freitas P.N.N."/>
            <person name="Geraldes V."/>
            <person name="Pinto E."/>
            <person name="Long P.F."/>
            <person name="Fiore M.F."/>
        </authorList>
    </citation>
    <scope>NUCLEOTIDE SEQUENCE [LARGE SCALE GENOMIC DNA]</scope>
    <source>
        <strain evidence="7 8">CENA392</strain>
    </source>
</reference>
<dbReference type="GO" id="GO:0005886">
    <property type="term" value="C:plasma membrane"/>
    <property type="evidence" value="ECO:0007669"/>
    <property type="project" value="UniProtKB-SubCell"/>
</dbReference>
<keyword evidence="8" id="KW-1185">Reference proteome</keyword>
<organism evidence="7 8">
    <name type="scientific">Halotia branconii CENA392</name>
    <dbReference type="NCBI Taxonomy" id="1539056"/>
    <lineage>
        <taxon>Bacteria</taxon>
        <taxon>Bacillati</taxon>
        <taxon>Cyanobacteriota</taxon>
        <taxon>Cyanophyceae</taxon>
        <taxon>Nostocales</taxon>
        <taxon>Nodulariaceae</taxon>
        <taxon>Halotia</taxon>
    </lineage>
</organism>
<dbReference type="InterPro" id="IPR051598">
    <property type="entry name" value="TSUP/Inactive_protease-like"/>
</dbReference>
<evidence type="ECO:0000313" key="8">
    <source>
        <dbReference type="Proteomes" id="UP001223520"/>
    </source>
</evidence>
<feature type="transmembrane region" description="Helical" evidence="6">
    <location>
        <begin position="231"/>
        <end position="250"/>
    </location>
</feature>
<evidence type="ECO:0000313" key="7">
    <source>
        <dbReference type="EMBL" id="WGV28822.1"/>
    </source>
</evidence>
<name>A0AAJ6NY67_9CYAN</name>
<comment type="subcellular location">
    <subcellularLocation>
        <location evidence="6">Cell membrane</location>
        <topology evidence="6">Multi-pass membrane protein</topology>
    </subcellularLocation>
    <subcellularLocation>
        <location evidence="1">Membrane</location>
        <topology evidence="1">Multi-pass membrane protein</topology>
    </subcellularLocation>
</comment>
<proteinExistence type="inferred from homology"/>
<evidence type="ECO:0000256" key="3">
    <source>
        <dbReference type="ARBA" id="ARBA00022692"/>
    </source>
</evidence>
<dbReference type="KEGG" id="hbq:QI031_14945"/>
<feature type="transmembrane region" description="Helical" evidence="6">
    <location>
        <begin position="137"/>
        <end position="156"/>
    </location>
</feature>
<feature type="transmembrane region" description="Helical" evidence="6">
    <location>
        <begin position="75"/>
        <end position="93"/>
    </location>
</feature>
<keyword evidence="4 6" id="KW-1133">Transmembrane helix</keyword>
<evidence type="ECO:0000256" key="4">
    <source>
        <dbReference type="ARBA" id="ARBA00022989"/>
    </source>
</evidence>
<evidence type="ECO:0000256" key="6">
    <source>
        <dbReference type="RuleBase" id="RU363041"/>
    </source>
</evidence>
<feature type="transmembrane region" description="Helical" evidence="6">
    <location>
        <begin position="7"/>
        <end position="36"/>
    </location>
</feature>
<dbReference type="Pfam" id="PF01925">
    <property type="entry name" value="TauE"/>
    <property type="match status" value="1"/>
</dbReference>
<feature type="transmembrane region" description="Helical" evidence="6">
    <location>
        <begin position="176"/>
        <end position="195"/>
    </location>
</feature>
<keyword evidence="6" id="KW-1003">Cell membrane</keyword>
<comment type="similarity">
    <text evidence="2 6">Belongs to the 4-toluene sulfonate uptake permease (TSUP) (TC 2.A.102) family.</text>
</comment>
<protein>
    <recommendedName>
        <fullName evidence="6">Probable membrane transporter protein</fullName>
    </recommendedName>
</protein>
<evidence type="ECO:0000256" key="5">
    <source>
        <dbReference type="ARBA" id="ARBA00023136"/>
    </source>
</evidence>
<keyword evidence="3 6" id="KW-0812">Transmembrane</keyword>
<dbReference type="InterPro" id="IPR002781">
    <property type="entry name" value="TM_pro_TauE-like"/>
</dbReference>
<dbReference type="EMBL" id="CP124543">
    <property type="protein sequence ID" value="WGV28822.1"/>
    <property type="molecule type" value="Genomic_DNA"/>
</dbReference>
<sequence length="257" mass="27338">MIDFNWLILVAGGLISGVIAGLLGIGGGIITIPLLVTLGYTPVQAIATSSLAIVITSISGSLQNWWMGYFDWKRVIYLGIPAFLTTGIGVYFANIIPPYIILFTFGIILLANIYLIELRKELVLKQAENTTLEFNPLLSKIGTGGAAGILAGFFGLGGGTIMVPLQILLLGEDIKVAIQTSLGVIVITALAACTGHTLAGNILFVQGLILGCGGLLGVQMSTRVLPKLPDVTVSLVLRIFLGILSIYVFWESWVNYQ</sequence>
<feature type="transmembrane region" description="Helical" evidence="6">
    <location>
        <begin position="202"/>
        <end position="219"/>
    </location>
</feature>
<dbReference type="Proteomes" id="UP001223520">
    <property type="component" value="Chromosome"/>
</dbReference>
<feature type="transmembrane region" description="Helical" evidence="6">
    <location>
        <begin position="42"/>
        <end position="63"/>
    </location>
</feature>
<evidence type="ECO:0000256" key="2">
    <source>
        <dbReference type="ARBA" id="ARBA00009142"/>
    </source>
</evidence>
<gene>
    <name evidence="7" type="ORF">QI031_14945</name>
</gene>
<accession>A0AAJ6NY67</accession>
<dbReference type="PANTHER" id="PTHR43701">
    <property type="entry name" value="MEMBRANE TRANSPORTER PROTEIN MJ0441-RELATED"/>
    <property type="match status" value="1"/>
</dbReference>
<dbReference type="PANTHER" id="PTHR43701:SF2">
    <property type="entry name" value="MEMBRANE TRANSPORTER PROTEIN YJNA-RELATED"/>
    <property type="match status" value="1"/>
</dbReference>
<feature type="transmembrane region" description="Helical" evidence="6">
    <location>
        <begin position="99"/>
        <end position="116"/>
    </location>
</feature>
<dbReference type="RefSeq" id="WP_281486036.1">
    <property type="nucleotide sequence ID" value="NZ_CP124543.1"/>
</dbReference>
<keyword evidence="5 6" id="KW-0472">Membrane</keyword>
<evidence type="ECO:0000256" key="1">
    <source>
        <dbReference type="ARBA" id="ARBA00004141"/>
    </source>
</evidence>
<dbReference type="AlphaFoldDB" id="A0AAJ6NY67"/>